<feature type="region of interest" description="Disordered" evidence="1">
    <location>
        <begin position="1"/>
        <end position="20"/>
    </location>
</feature>
<sequence>MSKARVPLEMQKKHLTNEEKIQKEQEEEILTLGKDQLENPPSWLIDDIAIEEFKRIVKENEKVNIIGNLDVNNLGAYCNSYSMYLKATEGLKGKLLVLRKITKNGPITVENPLIKVQKNYAEEMRKFASLCGMTIDSRLKCATAKTTKQQEDITDEFGDI</sequence>
<dbReference type="InterPro" id="IPR006448">
    <property type="entry name" value="Phage_term_ssu_P27"/>
</dbReference>
<evidence type="ECO:0000313" key="2">
    <source>
        <dbReference type="EMBL" id="ACQ55124.1"/>
    </source>
</evidence>
<organism evidence="2 3">
    <name type="scientific">Clostridium botulinum (strain 657 / Type Ba4)</name>
    <dbReference type="NCBI Taxonomy" id="515621"/>
    <lineage>
        <taxon>Bacteria</taxon>
        <taxon>Bacillati</taxon>
        <taxon>Bacillota</taxon>
        <taxon>Clostridia</taxon>
        <taxon>Eubacteriales</taxon>
        <taxon>Clostridiaceae</taxon>
        <taxon>Clostridium</taxon>
    </lineage>
</organism>
<protein>
    <submittedName>
        <fullName evidence="2">Phage terminase, small subunit, P27 family</fullName>
    </submittedName>
</protein>
<dbReference type="Pfam" id="PF05119">
    <property type="entry name" value="Terminase_4"/>
    <property type="match status" value="1"/>
</dbReference>
<dbReference type="EMBL" id="CP001083">
    <property type="protein sequence ID" value="ACQ55124.1"/>
    <property type="molecule type" value="Genomic_DNA"/>
</dbReference>
<dbReference type="Proteomes" id="UP000002333">
    <property type="component" value="Chromosome"/>
</dbReference>
<evidence type="ECO:0000256" key="1">
    <source>
        <dbReference type="SAM" id="MobiDB-lite"/>
    </source>
</evidence>
<reference evidence="3" key="2">
    <citation type="submission" date="2008-05" db="EMBL/GenBank/DDBJ databases">
        <title>Genome sequence of Clostridium botulinum Ba4 strain 657.</title>
        <authorList>
            <person name="Shrivastava S."/>
            <person name="Brown J.L."/>
            <person name="Bruce D."/>
            <person name="Detter C."/>
            <person name="Munk C."/>
            <person name="Smith L.A."/>
            <person name="Smith T.J."/>
            <person name="Sutton G."/>
            <person name="Brettin T.S."/>
        </authorList>
    </citation>
    <scope>NUCLEOTIDE SEQUENCE [LARGE SCALE GENOMIC DNA]</scope>
    <source>
        <strain evidence="3">657 / Type Ba4</strain>
    </source>
</reference>
<feature type="compositionally biased region" description="Basic and acidic residues" evidence="1">
    <location>
        <begin position="10"/>
        <end position="20"/>
    </location>
</feature>
<dbReference type="KEGG" id="cbi:CLJ_B1904"/>
<dbReference type="RefSeq" id="WP_012721408.1">
    <property type="nucleotide sequence ID" value="NC_012658.1"/>
</dbReference>
<dbReference type="NCBIfam" id="TIGR01558">
    <property type="entry name" value="sm_term_P27"/>
    <property type="match status" value="1"/>
</dbReference>
<evidence type="ECO:0000313" key="3">
    <source>
        <dbReference type="Proteomes" id="UP000002333"/>
    </source>
</evidence>
<name>A0A3F2ZWY0_CLOB6</name>
<dbReference type="AlphaFoldDB" id="A0A3F2ZWY0"/>
<reference evidence="2 3" key="1">
    <citation type="journal article" date="2007" name="PLoS ONE">
        <title>Analysis of the neurotoxin complex genes in Clostridium botulinum A1-A4 and B1 strains: BoNT/A3, /Ba4 and /B1 clusters are located within plasmids.</title>
        <authorList>
            <person name="Smith T.J."/>
            <person name="Hill K.K."/>
            <person name="Foley B.T."/>
            <person name="Detter J.C."/>
            <person name="Munk A.C."/>
            <person name="Bruce D.C."/>
            <person name="Doggett N.A."/>
            <person name="Smith L.A."/>
            <person name="Marks J.D."/>
            <person name="Xie G."/>
            <person name="Brettin T.S."/>
        </authorList>
    </citation>
    <scope>NUCLEOTIDE SEQUENCE [LARGE SCALE GENOMIC DNA]</scope>
    <source>
        <strain evidence="3">657 / Type Ba4</strain>
    </source>
</reference>
<proteinExistence type="predicted"/>
<accession>A0A3F2ZWY0</accession>
<gene>
    <name evidence="2" type="ordered locus">CLJ_B1904</name>
</gene>